<dbReference type="InterPro" id="IPR042842">
    <property type="entry name" value="CD226"/>
</dbReference>
<gene>
    <name evidence="6" type="primary">Cd226</name>
    <name evidence="3" type="ORF">GW7_16007</name>
</gene>
<dbReference type="GO" id="GO:0032729">
    <property type="term" value="P:positive regulation of type II interferon production"/>
    <property type="evidence" value="ECO:0007669"/>
    <property type="project" value="Ensembl"/>
</dbReference>
<dbReference type="GO" id="GO:0009897">
    <property type="term" value="C:external side of plasma membrane"/>
    <property type="evidence" value="ECO:0007669"/>
    <property type="project" value="Ensembl"/>
</dbReference>
<feature type="signal peptide" evidence="2">
    <location>
        <begin position="1"/>
        <end position="18"/>
    </location>
</feature>
<keyword evidence="2" id="KW-0732">Signal</keyword>
<keyword evidence="1" id="KW-0812">Transmembrane</keyword>
<dbReference type="CDD" id="cd12087">
    <property type="entry name" value="TM_EGFR-like"/>
    <property type="match status" value="1"/>
</dbReference>
<dbReference type="FunFam" id="2.60.40.10:FF:003082">
    <property type="entry name" value="CD226 antigen (Predicted), isoform CRA_a"/>
    <property type="match status" value="1"/>
</dbReference>
<dbReference type="Gene3D" id="2.60.40.10">
    <property type="entry name" value="Immunoglobulins"/>
    <property type="match status" value="2"/>
</dbReference>
<dbReference type="PANTHER" id="PTHR47011:SF1">
    <property type="entry name" value="CD226 ANTIGEN"/>
    <property type="match status" value="1"/>
</dbReference>
<dbReference type="AlphaFoldDB" id="G5BQP9"/>
<evidence type="ECO:0000313" key="5">
    <source>
        <dbReference type="Proteomes" id="UP000694906"/>
    </source>
</evidence>
<dbReference type="GO" id="GO:0002860">
    <property type="term" value="P:positive regulation of natural killer cell mediated cytotoxicity directed against tumor cell target"/>
    <property type="evidence" value="ECO:0007669"/>
    <property type="project" value="Ensembl"/>
</dbReference>
<evidence type="ECO:0000256" key="2">
    <source>
        <dbReference type="SAM" id="SignalP"/>
    </source>
</evidence>
<dbReference type="InterPro" id="IPR013783">
    <property type="entry name" value="Ig-like_fold"/>
</dbReference>
<dbReference type="Proteomes" id="UP000006813">
    <property type="component" value="Unassembled WGS sequence"/>
</dbReference>
<dbReference type="GO" id="GO:0042267">
    <property type="term" value="P:natural killer cell mediated cytotoxicity"/>
    <property type="evidence" value="ECO:0007669"/>
    <property type="project" value="Ensembl"/>
</dbReference>
<dbReference type="GO" id="GO:0042802">
    <property type="term" value="F:identical protein binding"/>
    <property type="evidence" value="ECO:0007669"/>
    <property type="project" value="Ensembl"/>
</dbReference>
<dbReference type="GO" id="GO:0002729">
    <property type="term" value="P:positive regulation of natural killer cell cytokine production"/>
    <property type="evidence" value="ECO:0007669"/>
    <property type="project" value="Ensembl"/>
</dbReference>
<evidence type="ECO:0000313" key="3">
    <source>
        <dbReference type="EMBL" id="EHB11610.1"/>
    </source>
</evidence>
<dbReference type="InterPro" id="IPR036179">
    <property type="entry name" value="Ig-like_dom_sf"/>
</dbReference>
<dbReference type="GeneID" id="101717040"/>
<dbReference type="GO" id="GO:0005178">
    <property type="term" value="F:integrin binding"/>
    <property type="evidence" value="ECO:0007669"/>
    <property type="project" value="Ensembl"/>
</dbReference>
<dbReference type="STRING" id="10181.G5BQP9"/>
<dbReference type="KEGG" id="hgl:101717040"/>
<dbReference type="GO" id="GO:0033005">
    <property type="term" value="P:positive regulation of mast cell activation"/>
    <property type="evidence" value="ECO:0007669"/>
    <property type="project" value="Ensembl"/>
</dbReference>
<dbReference type="EMBL" id="JH171418">
    <property type="protein sequence ID" value="EHB11610.1"/>
    <property type="molecule type" value="Genomic_DNA"/>
</dbReference>
<reference evidence="6" key="2">
    <citation type="submission" date="2025-04" db="UniProtKB">
        <authorList>
            <consortium name="RefSeq"/>
        </authorList>
    </citation>
    <scope>IDENTIFICATION</scope>
</reference>
<dbReference type="OrthoDB" id="9937217at2759"/>
<keyword evidence="5" id="KW-1185">Reference proteome</keyword>
<dbReference type="GO" id="GO:0019901">
    <property type="term" value="F:protein kinase binding"/>
    <property type="evidence" value="ECO:0007669"/>
    <property type="project" value="Ensembl"/>
</dbReference>
<dbReference type="InParanoid" id="G5BQP9"/>
<dbReference type="GO" id="GO:0038023">
    <property type="term" value="F:signaling receptor activity"/>
    <property type="evidence" value="ECO:0007669"/>
    <property type="project" value="Ensembl"/>
</dbReference>
<dbReference type="GO" id="GO:0050862">
    <property type="term" value="P:positive regulation of T cell receptor signaling pathway"/>
    <property type="evidence" value="ECO:0007669"/>
    <property type="project" value="Ensembl"/>
</dbReference>
<evidence type="ECO:0000313" key="4">
    <source>
        <dbReference type="Proteomes" id="UP000006813"/>
    </source>
</evidence>
<dbReference type="eggNOG" id="ENOG502RY5X">
    <property type="taxonomic scope" value="Eukaryota"/>
</dbReference>
<evidence type="ECO:0000256" key="1">
    <source>
        <dbReference type="SAM" id="Phobius"/>
    </source>
</evidence>
<dbReference type="CTD" id="10666"/>
<protein>
    <submittedName>
        <fullName evidence="3 6">CD226 antigen</fullName>
    </submittedName>
</protein>
<keyword evidence="1" id="KW-0472">Membrane</keyword>
<reference evidence="3 4" key="1">
    <citation type="journal article" date="2011" name="Nature">
        <title>Genome sequencing reveals insights into physiology and longevity of the naked mole rat.</title>
        <authorList>
            <person name="Kim E.B."/>
            <person name="Fang X."/>
            <person name="Fushan A.A."/>
            <person name="Huang Z."/>
            <person name="Lobanov A.V."/>
            <person name="Han L."/>
            <person name="Marino S.M."/>
            <person name="Sun X."/>
            <person name="Turanov A.A."/>
            <person name="Yang P."/>
            <person name="Yim S.H."/>
            <person name="Zhao X."/>
            <person name="Kasaikina M.V."/>
            <person name="Stoletzki N."/>
            <person name="Peng C."/>
            <person name="Polak P."/>
            <person name="Xiong Z."/>
            <person name="Kiezun A."/>
            <person name="Zhu Y."/>
            <person name="Chen Y."/>
            <person name="Kryukov G.V."/>
            <person name="Zhang Q."/>
            <person name="Peshkin L."/>
            <person name="Yang L."/>
            <person name="Bronson R.T."/>
            <person name="Buffenstein R."/>
            <person name="Wang B."/>
            <person name="Han C."/>
            <person name="Li Q."/>
            <person name="Chen L."/>
            <person name="Zhao W."/>
            <person name="Sunyaev S.R."/>
            <person name="Park T.J."/>
            <person name="Zhang G."/>
            <person name="Wang J."/>
            <person name="Gladyshev V.N."/>
        </authorList>
    </citation>
    <scope>NUCLEOTIDE SEQUENCE [LARGE SCALE GENOMIC DNA]</scope>
</reference>
<name>G5BQP9_HETGA</name>
<dbReference type="PANTHER" id="PTHR47011">
    <property type="entry name" value="CD226 ANTIGEN"/>
    <property type="match status" value="1"/>
</dbReference>
<dbReference type="GO" id="GO:0060369">
    <property type="term" value="P:positive regulation of Fc receptor mediated stimulatory signaling pathway"/>
    <property type="evidence" value="ECO:0007669"/>
    <property type="project" value="Ensembl"/>
</dbReference>
<organism evidence="3 4">
    <name type="scientific">Heterocephalus glaber</name>
    <name type="common">Naked mole rat</name>
    <dbReference type="NCBI Taxonomy" id="10181"/>
    <lineage>
        <taxon>Eukaryota</taxon>
        <taxon>Metazoa</taxon>
        <taxon>Chordata</taxon>
        <taxon>Craniata</taxon>
        <taxon>Vertebrata</taxon>
        <taxon>Euteleostomi</taxon>
        <taxon>Mammalia</taxon>
        <taxon>Eutheria</taxon>
        <taxon>Euarchontoglires</taxon>
        <taxon>Glires</taxon>
        <taxon>Rodentia</taxon>
        <taxon>Hystricomorpha</taxon>
        <taxon>Bathyergidae</taxon>
        <taxon>Heterocephalus</taxon>
    </lineage>
</organism>
<sequence>MDYLAFLLAILQVYKALCEETFWDTTIRLAESMTLECVYPFMAILTQAEWFKIVGKQKQSMAIFHPTYGVIIRTSYKNKLHFVNSTTSLKDVTLSFNNASKADVGLYSCLLHIFPHGSWEKMIEVVQSDSFEIAESSNHSHMTSSPGNITLTYDLPVNWAVQQIKWEKIQPHQVDLLVHCNLSEGISYSRYGKQILTNCTQGIRSNFIIIINATASDSGLYRCHFTASTGENESFLMRLTITDGKTDNQYIVFVAVGTVLFLFVILIVTITVISYNRRRRRQKNFPVKIPWDTQSKAVNNYRSPISPHQPVDNANEDIYVNYPTFGRRPKPKV</sequence>
<keyword evidence="1" id="KW-1133">Transmembrane helix</keyword>
<proteinExistence type="predicted"/>
<feature type="transmembrane region" description="Helical" evidence="1">
    <location>
        <begin position="250"/>
        <end position="275"/>
    </location>
</feature>
<accession>G5BQP9</accession>
<evidence type="ECO:0000313" key="6">
    <source>
        <dbReference type="RefSeq" id="XP_004862028.1"/>
    </source>
</evidence>
<dbReference type="Proteomes" id="UP000694906">
    <property type="component" value="Unplaced"/>
</dbReference>
<dbReference type="SUPFAM" id="SSF48726">
    <property type="entry name" value="Immunoglobulin"/>
    <property type="match status" value="2"/>
</dbReference>
<dbReference type="RefSeq" id="XP_004862028.1">
    <property type="nucleotide sequence ID" value="XM_004861971.2"/>
</dbReference>
<dbReference type="GO" id="GO:0002891">
    <property type="term" value="P:positive regulation of immunoglobulin mediated immune response"/>
    <property type="evidence" value="ECO:0007669"/>
    <property type="project" value="Ensembl"/>
</dbReference>
<feature type="chain" id="PRO_5044732684" evidence="2">
    <location>
        <begin position="19"/>
        <end position="333"/>
    </location>
</feature>